<organism evidence="1 2">
    <name type="scientific">Phlebiopsis gigantea (strain 11061_1 CR5-6)</name>
    <name type="common">White-rot fungus</name>
    <name type="synonym">Peniophora gigantea</name>
    <dbReference type="NCBI Taxonomy" id="745531"/>
    <lineage>
        <taxon>Eukaryota</taxon>
        <taxon>Fungi</taxon>
        <taxon>Dikarya</taxon>
        <taxon>Basidiomycota</taxon>
        <taxon>Agaricomycotina</taxon>
        <taxon>Agaricomycetes</taxon>
        <taxon>Polyporales</taxon>
        <taxon>Phanerochaetaceae</taxon>
        <taxon>Phlebiopsis</taxon>
    </lineage>
</organism>
<evidence type="ECO:0000313" key="2">
    <source>
        <dbReference type="Proteomes" id="UP000053257"/>
    </source>
</evidence>
<protein>
    <submittedName>
        <fullName evidence="1">Uncharacterized protein</fullName>
    </submittedName>
</protein>
<accession>A0A0C3NZQ3</accession>
<dbReference type="EMBL" id="KN840450">
    <property type="protein sequence ID" value="KIP10929.1"/>
    <property type="molecule type" value="Genomic_DNA"/>
</dbReference>
<name>A0A0C3NZQ3_PHLG1</name>
<evidence type="ECO:0000313" key="1">
    <source>
        <dbReference type="EMBL" id="KIP10929.1"/>
    </source>
</evidence>
<gene>
    <name evidence="1" type="ORF">PHLGIDRAFT_125244</name>
</gene>
<dbReference type="Proteomes" id="UP000053257">
    <property type="component" value="Unassembled WGS sequence"/>
</dbReference>
<keyword evidence="2" id="KW-1185">Reference proteome</keyword>
<dbReference type="AlphaFoldDB" id="A0A0C3NZQ3"/>
<sequence>MAVQPTLPFELIYCIVSIYVGQVVDKLLVTSPKSGPAPSDTTRTVNAVSRIMDFIFSQKQPGQSMVELGADIAMLSLLAATRQLRAVTLRILSKSLDVRVSRRRFPLISRPLAATLISCQEWALDSHNKFPETRHQRSHVLSAYFFYNTSQHHLAFVIERAQTAQRICAALLKTLASDSSVSVWEQLAHILPDFLATFVTIVDKWETSRVMLNKMSSEARQSPSGFAEKIFEREAEGRTETTIVHAVGLVGVQVYFAIVCARFCVDAGEEILLIIGDVSLKTYLEHTLVPELQTALGSMESLLGGPSLEVLQKNSANKFCSNQNLKNLVDALSQFSSMGIDVSTLDFGECPVIAGKLESQLREFMDKLPCVEDQLSVS</sequence>
<reference evidence="1 2" key="1">
    <citation type="journal article" date="2014" name="PLoS Genet.">
        <title>Analysis of the Phlebiopsis gigantea genome, transcriptome and secretome provides insight into its pioneer colonization strategies of wood.</title>
        <authorList>
            <person name="Hori C."/>
            <person name="Ishida T."/>
            <person name="Igarashi K."/>
            <person name="Samejima M."/>
            <person name="Suzuki H."/>
            <person name="Master E."/>
            <person name="Ferreira P."/>
            <person name="Ruiz-Duenas F.J."/>
            <person name="Held B."/>
            <person name="Canessa P."/>
            <person name="Larrondo L.F."/>
            <person name="Schmoll M."/>
            <person name="Druzhinina I.S."/>
            <person name="Kubicek C.P."/>
            <person name="Gaskell J.A."/>
            <person name="Kersten P."/>
            <person name="St John F."/>
            <person name="Glasner J."/>
            <person name="Sabat G."/>
            <person name="Splinter BonDurant S."/>
            <person name="Syed K."/>
            <person name="Yadav J."/>
            <person name="Mgbeahuruike A.C."/>
            <person name="Kovalchuk A."/>
            <person name="Asiegbu F.O."/>
            <person name="Lackner G."/>
            <person name="Hoffmeister D."/>
            <person name="Rencoret J."/>
            <person name="Gutierrez A."/>
            <person name="Sun H."/>
            <person name="Lindquist E."/>
            <person name="Barry K."/>
            <person name="Riley R."/>
            <person name="Grigoriev I.V."/>
            <person name="Henrissat B."/>
            <person name="Kues U."/>
            <person name="Berka R.M."/>
            <person name="Martinez A.T."/>
            <person name="Covert S.F."/>
            <person name="Blanchette R.A."/>
            <person name="Cullen D."/>
        </authorList>
    </citation>
    <scope>NUCLEOTIDE SEQUENCE [LARGE SCALE GENOMIC DNA]</scope>
    <source>
        <strain evidence="1 2">11061_1 CR5-6</strain>
    </source>
</reference>
<proteinExistence type="predicted"/>
<dbReference type="HOGENOM" id="CLU_754615_0_0_1"/>